<dbReference type="RefSeq" id="WP_013625724.1">
    <property type="nucleotide sequence ID" value="NC_015172.1"/>
</dbReference>
<dbReference type="AlphaFoldDB" id="F0SWL9"/>
<evidence type="ECO:0000313" key="4">
    <source>
        <dbReference type="Proteomes" id="UP000007488"/>
    </source>
</evidence>
<dbReference type="Pfam" id="PF10646">
    <property type="entry name" value="Germane"/>
    <property type="match status" value="1"/>
</dbReference>
<dbReference type="EMBL" id="CP002547">
    <property type="protein sequence ID" value="ADY56859.1"/>
    <property type="molecule type" value="Genomic_DNA"/>
</dbReference>
<gene>
    <name evidence="3" type="ordered locus">Sgly_2580</name>
</gene>
<keyword evidence="3" id="KW-0449">Lipoprotein</keyword>
<feature type="region of interest" description="Disordered" evidence="1">
    <location>
        <begin position="197"/>
        <end position="230"/>
    </location>
</feature>
<accession>F0SWL9</accession>
<keyword evidence="4" id="KW-1185">Reference proteome</keyword>
<feature type="compositionally biased region" description="Low complexity" evidence="1">
    <location>
        <begin position="210"/>
        <end position="224"/>
    </location>
</feature>
<evidence type="ECO:0000259" key="2">
    <source>
        <dbReference type="SMART" id="SM00909"/>
    </source>
</evidence>
<dbReference type="HOGENOM" id="CLU_1213227_0_0_9"/>
<dbReference type="eggNOG" id="COG5401">
    <property type="taxonomic scope" value="Bacteria"/>
</dbReference>
<evidence type="ECO:0000313" key="3">
    <source>
        <dbReference type="EMBL" id="ADY56859.1"/>
    </source>
</evidence>
<feature type="domain" description="GerMN" evidence="2">
    <location>
        <begin position="90"/>
        <end position="178"/>
    </location>
</feature>
<sequence length="230" mass="24683">MRKIKFRSVFILGLFLLIPLTGCNVLSSLIKQEGEKTPLAQLLESSPALSSDQAVSAVKGEQSIKLFFPDKTGKNLIVENRTIPKTVSLAKESAVQWIKGPQSASGEVQAAANPETVLKGIALKDGAATVDLSKEFLQAYGKAEPQTVLYGLVNTLTQFSTVQSVRIRIEGEEIKTFRGQKTDQLIFNNDLVEEAEKKINDPSGESIQAGPGNSSGTDSGSPSSVNIFTN</sequence>
<reference evidence="3 4" key="1">
    <citation type="journal article" date="2011" name="Stand. Genomic Sci.">
        <title>Complete genome sequence of Syntrophobotulus glycolicus type strain (FlGlyR).</title>
        <authorList>
            <person name="Han C."/>
            <person name="Mwirichia R."/>
            <person name="Chertkov O."/>
            <person name="Held B."/>
            <person name="Lapidus A."/>
            <person name="Nolan M."/>
            <person name="Lucas S."/>
            <person name="Hammon N."/>
            <person name="Deshpande S."/>
            <person name="Cheng J.F."/>
            <person name="Tapia R."/>
            <person name="Goodwin L."/>
            <person name="Pitluck S."/>
            <person name="Huntemann M."/>
            <person name="Liolios K."/>
            <person name="Ivanova N."/>
            <person name="Pagani I."/>
            <person name="Mavromatis K."/>
            <person name="Ovchinikova G."/>
            <person name="Pati A."/>
            <person name="Chen A."/>
            <person name="Palaniappan K."/>
            <person name="Land M."/>
            <person name="Hauser L."/>
            <person name="Brambilla E.M."/>
            <person name="Rohde M."/>
            <person name="Spring S."/>
            <person name="Sikorski J."/>
            <person name="Goker M."/>
            <person name="Woyke T."/>
            <person name="Bristow J."/>
            <person name="Eisen J.A."/>
            <person name="Markowitz V."/>
            <person name="Hugenholtz P."/>
            <person name="Kyrpides N.C."/>
            <person name="Klenk H.P."/>
            <person name="Detter J.C."/>
        </authorList>
    </citation>
    <scope>NUCLEOTIDE SEQUENCE [LARGE SCALE GENOMIC DNA]</scope>
    <source>
        <strain evidence="4">DSM 8271 / FlGlyR</strain>
    </source>
</reference>
<organism evidence="3 4">
    <name type="scientific">Syntrophobotulus glycolicus (strain DSM 8271 / FlGlyR)</name>
    <dbReference type="NCBI Taxonomy" id="645991"/>
    <lineage>
        <taxon>Bacteria</taxon>
        <taxon>Bacillati</taxon>
        <taxon>Bacillota</taxon>
        <taxon>Clostridia</taxon>
        <taxon>Eubacteriales</taxon>
        <taxon>Desulfitobacteriaceae</taxon>
        <taxon>Syntrophobotulus</taxon>
    </lineage>
</organism>
<evidence type="ECO:0000256" key="1">
    <source>
        <dbReference type="SAM" id="MobiDB-lite"/>
    </source>
</evidence>
<dbReference type="STRING" id="645991.Sgly_2580"/>
<dbReference type="SMART" id="SM00909">
    <property type="entry name" value="Germane"/>
    <property type="match status" value="1"/>
</dbReference>
<name>F0SWL9_SYNGF</name>
<protein>
    <submittedName>
        <fullName evidence="3">Lipoprotein LpqB, GerMN domain protein</fullName>
    </submittedName>
</protein>
<dbReference type="Proteomes" id="UP000007488">
    <property type="component" value="Chromosome"/>
</dbReference>
<proteinExistence type="predicted"/>
<dbReference type="KEGG" id="sgy:Sgly_2580"/>
<reference evidence="4" key="2">
    <citation type="submission" date="2011-02" db="EMBL/GenBank/DDBJ databases">
        <title>The complete genome of Syntrophobotulus glycolicus DSM 8271.</title>
        <authorList>
            <person name="Lucas S."/>
            <person name="Copeland A."/>
            <person name="Lapidus A."/>
            <person name="Bruce D."/>
            <person name="Goodwin L."/>
            <person name="Pitluck S."/>
            <person name="Kyrpides N."/>
            <person name="Mavromatis K."/>
            <person name="Pagani I."/>
            <person name="Ivanova N."/>
            <person name="Mikhailova N."/>
            <person name="Chertkov O."/>
            <person name="Held B."/>
            <person name="Detter J.C."/>
            <person name="Tapia R."/>
            <person name="Han C."/>
            <person name="Land M."/>
            <person name="Hauser L."/>
            <person name="Markowitz V."/>
            <person name="Cheng J.-F."/>
            <person name="Hugenholtz P."/>
            <person name="Woyke T."/>
            <person name="Wu D."/>
            <person name="Spring S."/>
            <person name="Schroeder M."/>
            <person name="Brambilla E."/>
            <person name="Klenk H.-P."/>
            <person name="Eisen J.A."/>
        </authorList>
    </citation>
    <scope>NUCLEOTIDE SEQUENCE [LARGE SCALE GENOMIC DNA]</scope>
    <source>
        <strain evidence="4">DSM 8271 / FlGlyR</strain>
    </source>
</reference>
<dbReference type="InterPro" id="IPR019606">
    <property type="entry name" value="GerMN"/>
</dbReference>